<proteinExistence type="predicted"/>
<accession>A0A915EU85</accession>
<keyword evidence="1" id="KW-0732">Signal</keyword>
<organism evidence="2 3">
    <name type="scientific">Ditylenchus dipsaci</name>
    <dbReference type="NCBI Taxonomy" id="166011"/>
    <lineage>
        <taxon>Eukaryota</taxon>
        <taxon>Metazoa</taxon>
        <taxon>Ecdysozoa</taxon>
        <taxon>Nematoda</taxon>
        <taxon>Chromadorea</taxon>
        <taxon>Rhabditida</taxon>
        <taxon>Tylenchina</taxon>
        <taxon>Tylenchomorpha</taxon>
        <taxon>Sphaerularioidea</taxon>
        <taxon>Anguinidae</taxon>
        <taxon>Anguininae</taxon>
        <taxon>Ditylenchus</taxon>
    </lineage>
</organism>
<protein>
    <submittedName>
        <fullName evidence="3">Uncharacterized protein</fullName>
    </submittedName>
</protein>
<evidence type="ECO:0000313" key="3">
    <source>
        <dbReference type="WBParaSite" id="jg9874"/>
    </source>
</evidence>
<dbReference type="Proteomes" id="UP000887574">
    <property type="component" value="Unplaced"/>
</dbReference>
<dbReference type="WBParaSite" id="jg9874">
    <property type="protein sequence ID" value="jg9874"/>
    <property type="gene ID" value="jg9874"/>
</dbReference>
<dbReference type="AlphaFoldDB" id="A0A915EU85"/>
<keyword evidence="2" id="KW-1185">Reference proteome</keyword>
<evidence type="ECO:0000256" key="1">
    <source>
        <dbReference type="SAM" id="SignalP"/>
    </source>
</evidence>
<feature type="signal peptide" evidence="1">
    <location>
        <begin position="1"/>
        <end position="18"/>
    </location>
</feature>
<reference evidence="3" key="1">
    <citation type="submission" date="2022-11" db="UniProtKB">
        <authorList>
            <consortium name="WormBaseParasite"/>
        </authorList>
    </citation>
    <scope>IDENTIFICATION</scope>
</reference>
<name>A0A915EU85_9BILA</name>
<feature type="chain" id="PRO_5037572153" evidence="1">
    <location>
        <begin position="19"/>
        <end position="116"/>
    </location>
</feature>
<sequence length="116" mass="13043">MLTYAVLLLIIKASICKACPGININIFVPSLVPSWTFLVYINPPVAPTGSYALSAPQNIPSQCYSGGNWCVRLLNQNNQNIYELWGQLAPIVAGAYMDRTFVRMSYNYFKSVWFQL</sequence>
<evidence type="ECO:0000313" key="2">
    <source>
        <dbReference type="Proteomes" id="UP000887574"/>
    </source>
</evidence>